<reference evidence="2 3" key="1">
    <citation type="journal article" date="2008" name="Appl. Environ. Microbiol.">
        <title>Genomic insights into Mn(II) oxidation by the marine alphaproteobacterium Aurantimonas sp. strain SI85-9A1.</title>
        <authorList>
            <person name="Dick G.J."/>
            <person name="Podell S."/>
            <person name="Johnson H.A."/>
            <person name="Rivera-Espinoza Y."/>
            <person name="Bernier-Latmani R."/>
            <person name="McCarthy J.K."/>
            <person name="Torpey J.W."/>
            <person name="Clement B.G."/>
            <person name="Gaasterland T."/>
            <person name="Tebo B.M."/>
        </authorList>
    </citation>
    <scope>NUCLEOTIDE SEQUENCE [LARGE SCALE GENOMIC DNA]</scope>
    <source>
        <strain evidence="2 3">SI85-9A1</strain>
    </source>
</reference>
<dbReference type="InterPro" id="IPR012767">
    <property type="entry name" value="Trehalose_TreY"/>
</dbReference>
<dbReference type="CDD" id="cd11336">
    <property type="entry name" value="AmyAc_MTSase"/>
    <property type="match status" value="1"/>
</dbReference>
<proteinExistence type="predicted"/>
<evidence type="ECO:0000259" key="1">
    <source>
        <dbReference type="SMART" id="SM00642"/>
    </source>
</evidence>
<keyword evidence="3" id="KW-1185">Reference proteome</keyword>
<dbReference type="BioCyc" id="AURANTIMONAS:SI859A1_02994-MONOMER"/>
<comment type="caution">
    <text evidence="2">The sequence shown here is derived from an EMBL/GenBank/DDBJ whole genome shotgun (WGS) entry which is preliminary data.</text>
</comment>
<accession>Q1YG34</accession>
<dbReference type="Gene3D" id="3.20.20.80">
    <property type="entry name" value="Glycosidases"/>
    <property type="match status" value="1"/>
</dbReference>
<dbReference type="HOGENOM" id="CLU_005045_1_1_5"/>
<dbReference type="Gene3D" id="3.30.1590.10">
    <property type="entry name" value="Maltooligosyl trehalose synthase, domain 2"/>
    <property type="match status" value="1"/>
</dbReference>
<dbReference type="NCBIfam" id="TIGR02401">
    <property type="entry name" value="trehalose_TreY"/>
    <property type="match status" value="1"/>
</dbReference>
<dbReference type="InterPro" id="IPR017853">
    <property type="entry name" value="GH"/>
</dbReference>
<dbReference type="GO" id="GO:0005992">
    <property type="term" value="P:trehalose biosynthetic process"/>
    <property type="evidence" value="ECO:0007669"/>
    <property type="project" value="TreeGrafter"/>
</dbReference>
<feature type="domain" description="Glycosyl hydrolase family 13 catalytic" evidence="1">
    <location>
        <begin position="6"/>
        <end position="786"/>
    </location>
</feature>
<dbReference type="PANTHER" id="PTHR10357">
    <property type="entry name" value="ALPHA-AMYLASE FAMILY MEMBER"/>
    <property type="match status" value="1"/>
</dbReference>
<dbReference type="GO" id="GO:0047470">
    <property type="term" value="F:(1,4)-alpha-D-glucan 1-alpha-D-glucosylmutase activity"/>
    <property type="evidence" value="ECO:0007669"/>
    <property type="project" value="TreeGrafter"/>
</dbReference>
<dbReference type="Gene3D" id="1.10.10.470">
    <property type="entry name" value="Maltooligosyl trehalose synthase, domain 4"/>
    <property type="match status" value="1"/>
</dbReference>
<evidence type="ECO:0000313" key="3">
    <source>
        <dbReference type="Proteomes" id="UP000000321"/>
    </source>
</evidence>
<evidence type="ECO:0000313" key="2">
    <source>
        <dbReference type="EMBL" id="EAS49391.1"/>
    </source>
</evidence>
<dbReference type="RefSeq" id="WP_009210811.1">
    <property type="nucleotide sequence ID" value="NZ_BBWP01000010.1"/>
</dbReference>
<organism evidence="2 3">
    <name type="scientific">Aurantimonas manganoxydans (strain ATCC BAA-1229 / DSM 21871 / SI85-9A1)</name>
    <dbReference type="NCBI Taxonomy" id="287752"/>
    <lineage>
        <taxon>Bacteria</taxon>
        <taxon>Pseudomonadati</taxon>
        <taxon>Pseudomonadota</taxon>
        <taxon>Alphaproteobacteria</taxon>
        <taxon>Hyphomicrobiales</taxon>
        <taxon>Aurantimonadaceae</taxon>
        <taxon>Aurantimonas</taxon>
    </lineage>
</organism>
<dbReference type="Proteomes" id="UP000000321">
    <property type="component" value="Unassembled WGS sequence"/>
</dbReference>
<dbReference type="PANTHER" id="PTHR10357:SF216">
    <property type="entry name" value="MALTOOLIGOSYL TREHALOSE SYNTHASE-RELATED"/>
    <property type="match status" value="1"/>
</dbReference>
<dbReference type="SUPFAM" id="SSF51445">
    <property type="entry name" value="(Trans)glycosidases"/>
    <property type="match status" value="1"/>
</dbReference>
<gene>
    <name evidence="2" type="ORF">SI859A1_02994</name>
</gene>
<name>Q1YG34_AURMS</name>
<dbReference type="OrthoDB" id="9761577at2"/>
<sequence>MSRQLVATYRLQFREGTDFAVAADLAAYVGKLGASHLYASPIFAASPGSTHGYDVTDYNSFEEDLGGVAGFTRMSDALVKADLGLILDFVPNHMGVSPTNHWWEDVLRWGRESRYAGTFDISWEAEKILVPVLAKPYGEALADGDLSVVFDEPTSSLRFDASGYGLPIDPRTYGQIFGLMDHPDKDRLIRRFAVSTPTEADEMTERFHEHLADPAFRSALDKALATIRGDQAALHDLHEAQAWRLAWWRTAREKLTYRRFFEIADLIGVRQESRRVFRESHQMVMRLARERRLDGIRIDHVDGLADPKGYLEDLRQAFHSVRRSPSIHVEKILTGDERLRTSWEIAGTTGYEFITALSGLYVDAAREAPMTDAYHDFLGEEEDLRAMITRQKRAIFQRNLAGELSYLTGLALSVAGRGLATRDLGADTMARAIVEVATALPVYRTYVSVDGVPRRDIAIIDDAVDLAMTGREVEADEPIQFIGRLLKLDFEDGADVAGALDFTRRLQQTTGAVMAKAVEDTVFYRYNRLIALNEVGGEPDHYGADVDLFHEAMQIRVEDQPEGMLATSTHDTKRGEDARARLYTLSEAPEHWQSLVRGYAEQLAPYRHSIEGGQMEAPEPATEWGLYQSLLGVLPTDFDPADTDACAAIAERLAAYAEKAVREAKRWTSWTSPAEAYEAGVQDFVHALLDPKKTGDFLSSFWAAAQPFVAAGVLNSLSQTAIKMAAPGVPDIYQGTEFYDFSLVDPDNRRTVDFASISAALLEAGNPADALADWRSGHLKAMIVARGLAMRQRAPALFTTGAYVPLAVEGAMAAHVVAFARTDEAGHAAITIAPRLCLTLLDGREAIDVPAERWQETSIRLPEGLAGRTYRDVVTGQEHELPTELSLATVLAQLPFALLEAI</sequence>
<dbReference type="SMART" id="SM00642">
    <property type="entry name" value="Aamy"/>
    <property type="match status" value="1"/>
</dbReference>
<dbReference type="EMBL" id="AAPJ01000005">
    <property type="protein sequence ID" value="EAS49391.1"/>
    <property type="molecule type" value="Genomic_DNA"/>
</dbReference>
<dbReference type="GO" id="GO:0030980">
    <property type="term" value="P:alpha-glucan catabolic process"/>
    <property type="evidence" value="ECO:0007669"/>
    <property type="project" value="TreeGrafter"/>
</dbReference>
<dbReference type="Pfam" id="PF00128">
    <property type="entry name" value="Alpha-amylase"/>
    <property type="match status" value="1"/>
</dbReference>
<dbReference type="InterPro" id="IPR006047">
    <property type="entry name" value="GH13_cat_dom"/>
</dbReference>
<dbReference type="AlphaFoldDB" id="Q1YG34"/>
<dbReference type="InterPro" id="IPR013797">
    <property type="entry name" value="Maltooligo_trehalose_synth_4"/>
</dbReference>
<protein>
    <submittedName>
        <fullName evidence="2">Putative alpha amylase</fullName>
    </submittedName>
</protein>
<dbReference type="Gene3D" id="1.10.150.200">
    <property type="entry name" value="Maltooligosyl trehalose synthase, domain 3"/>
    <property type="match status" value="1"/>
</dbReference>